<comment type="caution">
    <text evidence="1">The sequence shown here is derived from an EMBL/GenBank/DDBJ whole genome shotgun (WGS) entry which is preliminary data.</text>
</comment>
<protein>
    <submittedName>
        <fullName evidence="1">Uncharacterized protein</fullName>
    </submittedName>
</protein>
<proteinExistence type="predicted"/>
<name>A0AAV5VWN4_9BILA</name>
<evidence type="ECO:0000313" key="1">
    <source>
        <dbReference type="EMBL" id="GMT22799.1"/>
    </source>
</evidence>
<evidence type="ECO:0000313" key="2">
    <source>
        <dbReference type="Proteomes" id="UP001432322"/>
    </source>
</evidence>
<gene>
    <name evidence="1" type="ORF">PFISCL1PPCAC_14096</name>
</gene>
<organism evidence="1 2">
    <name type="scientific">Pristionchus fissidentatus</name>
    <dbReference type="NCBI Taxonomy" id="1538716"/>
    <lineage>
        <taxon>Eukaryota</taxon>
        <taxon>Metazoa</taxon>
        <taxon>Ecdysozoa</taxon>
        <taxon>Nematoda</taxon>
        <taxon>Chromadorea</taxon>
        <taxon>Rhabditida</taxon>
        <taxon>Rhabditina</taxon>
        <taxon>Diplogasteromorpha</taxon>
        <taxon>Diplogasteroidea</taxon>
        <taxon>Neodiplogasteridae</taxon>
        <taxon>Pristionchus</taxon>
    </lineage>
</organism>
<keyword evidence="2" id="KW-1185">Reference proteome</keyword>
<feature type="non-terminal residue" evidence="1">
    <location>
        <position position="277"/>
    </location>
</feature>
<dbReference type="EMBL" id="BTSY01000004">
    <property type="protein sequence ID" value="GMT22799.1"/>
    <property type="molecule type" value="Genomic_DNA"/>
</dbReference>
<dbReference type="AlphaFoldDB" id="A0AAV5VWN4"/>
<accession>A0AAV5VWN4</accession>
<feature type="non-terminal residue" evidence="1">
    <location>
        <position position="1"/>
    </location>
</feature>
<reference evidence="1" key="1">
    <citation type="submission" date="2023-10" db="EMBL/GenBank/DDBJ databases">
        <title>Genome assembly of Pristionchus species.</title>
        <authorList>
            <person name="Yoshida K."/>
            <person name="Sommer R.J."/>
        </authorList>
    </citation>
    <scope>NUCLEOTIDE SEQUENCE</scope>
    <source>
        <strain evidence="1">RS5133</strain>
    </source>
</reference>
<dbReference type="Proteomes" id="UP001432322">
    <property type="component" value="Unassembled WGS sequence"/>
</dbReference>
<sequence>CLAAANARVTFEKAEVIDHGDLKTTKKVAFQCPRECRVYTPTSTDYLRIVDDSDKLITSFTDLFKTPVKGPLELKGGNFSVINSAEGNPDFMLYIVQKDAGQSSLYNYNSPVYNTLQKVDASNQRFVTMISDTQGFRVSGLSGDLDKFNTTLYTVGADSVAKCRPVFTALSRDNAERTSFTISGPICTVDFGADQGTHVVTFGNDLNTQPSTAIGTSTVIVSPGHVGCAITGDQLYTNENTKNKDLPPYTVNIEDGSLPLKVFAEYSIQSLDAALEI</sequence>